<keyword evidence="2" id="KW-1185">Reference proteome</keyword>
<protein>
    <submittedName>
        <fullName evidence="1">SEC-C domain-containing protein</fullName>
    </submittedName>
</protein>
<dbReference type="InterPro" id="IPR036255">
    <property type="entry name" value="YgfB-like_sf"/>
</dbReference>
<dbReference type="RefSeq" id="WP_206574595.1">
    <property type="nucleotide sequence ID" value="NZ_JAFKCV010000008.1"/>
</dbReference>
<dbReference type="InterPro" id="IPR004027">
    <property type="entry name" value="SEC_C_motif"/>
</dbReference>
<accession>A0A939IQ26</accession>
<dbReference type="SUPFAM" id="SSF101327">
    <property type="entry name" value="YgfB-like"/>
    <property type="match status" value="1"/>
</dbReference>
<dbReference type="Proteomes" id="UP000664654">
    <property type="component" value="Unassembled WGS sequence"/>
</dbReference>
<dbReference type="Pfam" id="PF02810">
    <property type="entry name" value="SEC-C"/>
    <property type="match status" value="1"/>
</dbReference>
<comment type="caution">
    <text evidence="1">The sequence shown here is derived from an EMBL/GenBank/DDBJ whole genome shotgun (WGS) entry which is preliminary data.</text>
</comment>
<dbReference type="Gene3D" id="3.10.450.50">
    <property type="match status" value="1"/>
</dbReference>
<proteinExistence type="predicted"/>
<gene>
    <name evidence="1" type="ORF">J0A66_14715</name>
</gene>
<name>A0A939IQ26_9ALTE</name>
<organism evidence="1 2">
    <name type="scientific">Bowmanella dokdonensis</name>
    <dbReference type="NCBI Taxonomy" id="751969"/>
    <lineage>
        <taxon>Bacteria</taxon>
        <taxon>Pseudomonadati</taxon>
        <taxon>Pseudomonadota</taxon>
        <taxon>Gammaproteobacteria</taxon>
        <taxon>Alteromonadales</taxon>
        <taxon>Alteromonadaceae</taxon>
        <taxon>Bowmanella</taxon>
    </lineage>
</organism>
<sequence>MHHEFNYARLAACYNTPMIADSIRSADCLLGILTSVASAPALLTPEDWLELIFRDDIDENELPDNPSEEFDVLVQELIHWWFYCMSCFKEGKFSLPGHLAFDENGTVPQALKEFAEGYVIACEWSDDLWDAVVTDKDSMESGLRMAALTAMAQCVKEELRKKAGMPDLVARMVSAQTEDQGSDSALTLETLLYSVGNVGMALGQDSDETPEPYINPNRDVGRNDPCPCGSGKKFKKCCMHV</sequence>
<evidence type="ECO:0000313" key="2">
    <source>
        <dbReference type="Proteomes" id="UP000664654"/>
    </source>
</evidence>
<reference evidence="1" key="1">
    <citation type="submission" date="2021-03" db="EMBL/GenBank/DDBJ databases">
        <title>novel species isolated from a fishpond in China.</title>
        <authorList>
            <person name="Lu H."/>
            <person name="Cai Z."/>
        </authorList>
    </citation>
    <scope>NUCLEOTIDE SEQUENCE</scope>
    <source>
        <strain evidence="1">JCM 30855</strain>
    </source>
</reference>
<dbReference type="EMBL" id="JAFKCV010000008">
    <property type="protein sequence ID" value="MBN7826485.1"/>
    <property type="molecule type" value="Genomic_DNA"/>
</dbReference>
<evidence type="ECO:0000313" key="1">
    <source>
        <dbReference type="EMBL" id="MBN7826485.1"/>
    </source>
</evidence>
<dbReference type="SUPFAM" id="SSF103642">
    <property type="entry name" value="Sec-C motif"/>
    <property type="match status" value="1"/>
</dbReference>
<dbReference type="AlphaFoldDB" id="A0A939IQ26"/>